<feature type="transmembrane region" description="Helical" evidence="1">
    <location>
        <begin position="15"/>
        <end position="36"/>
    </location>
</feature>
<evidence type="ECO:0000313" key="3">
    <source>
        <dbReference type="EMBL" id="OGG04965.1"/>
    </source>
</evidence>
<feature type="domain" description="Glycosyltransferase 2-like" evidence="2">
    <location>
        <begin position="199"/>
        <end position="421"/>
    </location>
</feature>
<reference evidence="3 4" key="1">
    <citation type="journal article" date="2016" name="Nat. Commun.">
        <title>Thousands of microbial genomes shed light on interconnected biogeochemical processes in an aquifer system.</title>
        <authorList>
            <person name="Anantharaman K."/>
            <person name="Brown C.T."/>
            <person name="Hug L.A."/>
            <person name="Sharon I."/>
            <person name="Castelle C.J."/>
            <person name="Probst A.J."/>
            <person name="Thomas B.C."/>
            <person name="Singh A."/>
            <person name="Wilkins M.J."/>
            <person name="Karaoz U."/>
            <person name="Brodie E.L."/>
            <person name="Williams K.H."/>
            <person name="Hubbard S.S."/>
            <person name="Banfield J.F."/>
        </authorList>
    </citation>
    <scope>NUCLEOTIDE SEQUENCE [LARGE SCALE GENOMIC DNA]</scope>
</reference>
<dbReference type="InterPro" id="IPR001173">
    <property type="entry name" value="Glyco_trans_2-like"/>
</dbReference>
<dbReference type="Pfam" id="PF13632">
    <property type="entry name" value="Glyco_trans_2_3"/>
    <property type="match status" value="1"/>
</dbReference>
<dbReference type="EMBL" id="MFJD01000001">
    <property type="protein sequence ID" value="OGG04965.1"/>
    <property type="molecule type" value="Genomic_DNA"/>
</dbReference>
<evidence type="ECO:0000256" key="1">
    <source>
        <dbReference type="SAM" id="Phobius"/>
    </source>
</evidence>
<dbReference type="PANTHER" id="PTHR36851:SF1">
    <property type="entry name" value="GLYCO_TRANS_2-LIKE DOMAIN-CONTAINING PROTEIN"/>
    <property type="match status" value="1"/>
</dbReference>
<dbReference type="Gene3D" id="3.90.550.10">
    <property type="entry name" value="Spore Coat Polysaccharide Biosynthesis Protein SpsA, Chain A"/>
    <property type="match status" value="1"/>
</dbReference>
<accession>A0A1F5YXV2</accession>
<keyword evidence="1" id="KW-1133">Transmembrane helix</keyword>
<name>A0A1F5YXV2_9BACT</name>
<dbReference type="SUPFAM" id="SSF53448">
    <property type="entry name" value="Nucleotide-diphospho-sugar transferases"/>
    <property type="match status" value="1"/>
</dbReference>
<feature type="transmembrane region" description="Helical" evidence="1">
    <location>
        <begin position="380"/>
        <end position="399"/>
    </location>
</feature>
<dbReference type="AlphaFoldDB" id="A0A1F5YXV2"/>
<keyword evidence="1" id="KW-0812">Transmembrane</keyword>
<protein>
    <recommendedName>
        <fullName evidence="2">Glycosyltransferase 2-like domain-containing protein</fullName>
    </recommendedName>
</protein>
<comment type="caution">
    <text evidence="3">The sequence shown here is derived from an EMBL/GenBank/DDBJ whole genome shotgun (WGS) entry which is preliminary data.</text>
</comment>
<evidence type="ECO:0000313" key="4">
    <source>
        <dbReference type="Proteomes" id="UP000178448"/>
    </source>
</evidence>
<gene>
    <name evidence="3" type="ORF">A2Z33_06765</name>
</gene>
<dbReference type="PANTHER" id="PTHR36851">
    <property type="entry name" value="UNNAMED PRODUCT"/>
    <property type="match status" value="1"/>
</dbReference>
<organism evidence="3 4">
    <name type="scientific">Candidatus Gottesmanbacteria bacterium RBG_16_52_11</name>
    <dbReference type="NCBI Taxonomy" id="1798374"/>
    <lineage>
        <taxon>Bacteria</taxon>
        <taxon>Candidatus Gottesmaniibacteriota</taxon>
    </lineage>
</organism>
<dbReference type="InterPro" id="IPR029044">
    <property type="entry name" value="Nucleotide-diphossugar_trans"/>
</dbReference>
<feature type="transmembrane region" description="Helical" evidence="1">
    <location>
        <begin position="42"/>
        <end position="62"/>
    </location>
</feature>
<keyword evidence="1" id="KW-0472">Membrane</keyword>
<feature type="transmembrane region" description="Helical" evidence="1">
    <location>
        <begin position="454"/>
        <end position="473"/>
    </location>
</feature>
<feature type="transmembrane region" description="Helical" evidence="1">
    <location>
        <begin position="411"/>
        <end position="433"/>
    </location>
</feature>
<dbReference type="STRING" id="1798374.A2Z33_06765"/>
<dbReference type="Proteomes" id="UP000178448">
    <property type="component" value="Unassembled WGS sequence"/>
</dbReference>
<sequence length="493" mass="56850">MRRLFLNYPDRSKRFLEILIPLTAWALITMPLWLSFWHPALVAYFIITFDVYWFYRSFLLAYHGIKSYLTMAAHSKVDWLSLAAALPGFDRLYHVVIIPEYKEPLHILERTLSNLVKSEYPKERLIVVLAQEAKDAGAGEKAKILTDRFAGQFGRFFRTLHPLIPGEVAGKSSNMAYAGKAVYRELAGWGISEEMTTVTSCDADALLHPKYFGALAYQFLTDPDREYHFYQGAILFYSNIWRVPLPSRVFNTMCSIWNLSLLTQSKHFVNFSTYSLPFSTVVKAGFWDADVIPEDYHLFFKVYFTLGEKVETRGIFLPVIADAAESRGFLRTMVNQYEQSKRWAWGVSDLPFVIRGAFMHAEIPLFDRLRRVVRLLEHHILWPVNWFVLTIGSLIPPLVNPAFGRTALGHNLSQLSSGILTLSTIFLAMLIVIDWKSKPPRPKEFAAWRLPFLYLQWLTIPIVSFFLSAIPGLDAHTRLMLGKRLEYRVTEKI</sequence>
<evidence type="ECO:0000259" key="2">
    <source>
        <dbReference type="Pfam" id="PF13632"/>
    </source>
</evidence>
<proteinExistence type="predicted"/>